<gene>
    <name evidence="1" type="ORF">FOC1_g10009394</name>
</gene>
<protein>
    <submittedName>
        <fullName evidence="1">Uncharacterized protein</fullName>
    </submittedName>
</protein>
<reference evidence="2" key="1">
    <citation type="submission" date="2012-09" db="EMBL/GenBank/DDBJ databases">
        <title>Genome sequencing and comparative transcriptomics of race 1 and race 4 of banana pathogen: Fusarium oxysporum f. sp. cubense.</title>
        <authorList>
            <person name="Fang X."/>
            <person name="Huang J."/>
        </authorList>
    </citation>
    <scope>NUCLEOTIDE SEQUENCE [LARGE SCALE GENOMIC DNA]</scope>
    <source>
        <strain evidence="2">race 1</strain>
    </source>
</reference>
<reference evidence="2" key="2">
    <citation type="journal article" date="2014" name="PLoS ONE">
        <title>Genome and Transcriptome Analysis of the Fungal Pathogen Fusarium oxysporum f. sp. cubense Causing Banana Vascular Wilt Disease.</title>
        <authorList>
            <person name="Guo L."/>
            <person name="Han L."/>
            <person name="Yang L."/>
            <person name="Zeng H."/>
            <person name="Fan D."/>
            <person name="Zhu Y."/>
            <person name="Feng Y."/>
            <person name="Wang G."/>
            <person name="Peng C."/>
            <person name="Jiang X."/>
            <person name="Zhou D."/>
            <person name="Ni P."/>
            <person name="Liang C."/>
            <person name="Liu L."/>
            <person name="Wang J."/>
            <person name="Mao C."/>
            <person name="Fang X."/>
            <person name="Peng M."/>
            <person name="Huang J."/>
        </authorList>
    </citation>
    <scope>NUCLEOTIDE SEQUENCE [LARGE SCALE GENOMIC DNA]</scope>
    <source>
        <strain evidence="2">race 1</strain>
    </source>
</reference>
<dbReference type="OMA" id="GSHCKVG"/>
<dbReference type="Proteomes" id="UP000016928">
    <property type="component" value="Unassembled WGS sequence"/>
</dbReference>
<name>N4U3X7_FUSC1</name>
<dbReference type="VEuPathDB" id="FungiDB:FOC1_g10009394"/>
<accession>N4U3X7</accession>
<organism evidence="1 2">
    <name type="scientific">Fusarium oxysporum f. sp. cubense (strain race 1)</name>
    <name type="common">Panama disease fungus</name>
    <dbReference type="NCBI Taxonomy" id="1229664"/>
    <lineage>
        <taxon>Eukaryota</taxon>
        <taxon>Fungi</taxon>
        <taxon>Dikarya</taxon>
        <taxon>Ascomycota</taxon>
        <taxon>Pezizomycotina</taxon>
        <taxon>Sordariomycetes</taxon>
        <taxon>Hypocreomycetidae</taxon>
        <taxon>Hypocreales</taxon>
        <taxon>Nectriaceae</taxon>
        <taxon>Fusarium</taxon>
        <taxon>Fusarium oxysporum species complex</taxon>
    </lineage>
</organism>
<evidence type="ECO:0000313" key="1">
    <source>
        <dbReference type="EMBL" id="ENH69889.1"/>
    </source>
</evidence>
<dbReference type="OrthoDB" id="5105377at2759"/>
<dbReference type="AlphaFoldDB" id="N4U3X7"/>
<sequence>MGSHCKVGRGIRDWTKEEMMSYLDWDKLETERVERNVEKEIQAQPFLTYRGIGYVWRAAEKDAEDQQQVN</sequence>
<dbReference type="HOGENOM" id="CLU_144302_0_0_1"/>
<proteinExistence type="predicted"/>
<evidence type="ECO:0000313" key="2">
    <source>
        <dbReference type="Proteomes" id="UP000016928"/>
    </source>
</evidence>
<dbReference type="EMBL" id="KB730215">
    <property type="protein sequence ID" value="ENH69889.1"/>
    <property type="molecule type" value="Genomic_DNA"/>
</dbReference>